<dbReference type="EMBL" id="VFMN01000001">
    <property type="protein sequence ID" value="TQJ08383.1"/>
    <property type="molecule type" value="Genomic_DNA"/>
</dbReference>
<gene>
    <name evidence="1" type="ORF">FB458_1471</name>
</gene>
<proteinExistence type="predicted"/>
<keyword evidence="2" id="KW-1185">Reference proteome</keyword>
<accession>A0A542DZ63</accession>
<dbReference type="OrthoDB" id="3542548at2"/>
<protein>
    <submittedName>
        <fullName evidence="1">Uncharacterized protein</fullName>
    </submittedName>
</protein>
<dbReference type="Proteomes" id="UP000317893">
    <property type="component" value="Unassembled WGS sequence"/>
</dbReference>
<dbReference type="RefSeq" id="WP_141847904.1">
    <property type="nucleotide sequence ID" value="NZ_BAAAPR010000004.1"/>
</dbReference>
<comment type="caution">
    <text evidence="1">The sequence shown here is derived from an EMBL/GenBank/DDBJ whole genome shotgun (WGS) entry which is preliminary data.</text>
</comment>
<evidence type="ECO:0000313" key="2">
    <source>
        <dbReference type="Proteomes" id="UP000317893"/>
    </source>
</evidence>
<dbReference type="AlphaFoldDB" id="A0A542DZ63"/>
<reference evidence="1 2" key="1">
    <citation type="submission" date="2019-06" db="EMBL/GenBank/DDBJ databases">
        <title>Sequencing the genomes of 1000 actinobacteria strains.</title>
        <authorList>
            <person name="Klenk H.-P."/>
        </authorList>
    </citation>
    <scope>NUCLEOTIDE SEQUENCE [LARGE SCALE GENOMIC DNA]</scope>
    <source>
        <strain evidence="1 2">DSM 18607</strain>
    </source>
</reference>
<sequence length="175" mass="17719">MPRRAGGPDLHPADAALLARLGAVVDVVDPVPADVVAAGRELFALRDPGAALMELVEVDDAAAAVRGAAVASPSRIHFFELGTPPDDLALDVQVEVDGGAVEGPRVTVLGVLLLGSGDPVPAGWSLAVQTARGSHPAVVGSDGGFRVGGLAPGLLRMVVRRPGEAPVATPWLEAR</sequence>
<evidence type="ECO:0000313" key="1">
    <source>
        <dbReference type="EMBL" id="TQJ08383.1"/>
    </source>
</evidence>
<name>A0A542DZ63_9MICO</name>
<organism evidence="1 2">
    <name type="scientific">Lapillicoccus jejuensis</name>
    <dbReference type="NCBI Taxonomy" id="402171"/>
    <lineage>
        <taxon>Bacteria</taxon>
        <taxon>Bacillati</taxon>
        <taxon>Actinomycetota</taxon>
        <taxon>Actinomycetes</taxon>
        <taxon>Micrococcales</taxon>
        <taxon>Intrasporangiaceae</taxon>
        <taxon>Lapillicoccus</taxon>
    </lineage>
</organism>